<feature type="signal peptide" evidence="1">
    <location>
        <begin position="1"/>
        <end position="25"/>
    </location>
</feature>
<keyword evidence="3" id="KW-1185">Reference proteome</keyword>
<evidence type="ECO:0000313" key="2">
    <source>
        <dbReference type="EMBL" id="CAB9525192.1"/>
    </source>
</evidence>
<keyword evidence="1" id="KW-0732">Signal</keyword>
<sequence>MSPLSRSLFLGICLLLTVFPTSVVARKKRHMGIQNTDMTEQWFLAQEQFKAVSAMKKHHRDLQFVIDYTPGADPNFVCASFLAATNSSYQCSCDIADDKSVSMSCLELEQRCNKGGSICFLQTITLALTRNDETPGNAIKSIESCTDYITNLDNFTGPLVATQFANYSTITPCVKIIPNAPNDFSSLQSCSATVNGADCYKCEICNDKAPALAISLDCCNTNPNGEPLKVDCGLVGGGGVFAPFFETYNEDYEQCAGGISTMGSKSVWFLVLAVGAFLSALF</sequence>
<dbReference type="AlphaFoldDB" id="A0A9N8HTT4"/>
<organism evidence="2 3">
    <name type="scientific">Seminavis robusta</name>
    <dbReference type="NCBI Taxonomy" id="568900"/>
    <lineage>
        <taxon>Eukaryota</taxon>
        <taxon>Sar</taxon>
        <taxon>Stramenopiles</taxon>
        <taxon>Ochrophyta</taxon>
        <taxon>Bacillariophyta</taxon>
        <taxon>Bacillariophyceae</taxon>
        <taxon>Bacillariophycidae</taxon>
        <taxon>Naviculales</taxon>
        <taxon>Naviculaceae</taxon>
        <taxon>Seminavis</taxon>
    </lineage>
</organism>
<evidence type="ECO:0000313" key="3">
    <source>
        <dbReference type="Proteomes" id="UP001153069"/>
    </source>
</evidence>
<accession>A0A9N8HTT4</accession>
<proteinExistence type="predicted"/>
<dbReference type="Proteomes" id="UP001153069">
    <property type="component" value="Unassembled WGS sequence"/>
</dbReference>
<comment type="caution">
    <text evidence="2">The sequence shown here is derived from an EMBL/GenBank/DDBJ whole genome shotgun (WGS) entry which is preliminary data.</text>
</comment>
<name>A0A9N8HTT4_9STRA</name>
<evidence type="ECO:0000256" key="1">
    <source>
        <dbReference type="SAM" id="SignalP"/>
    </source>
</evidence>
<reference evidence="2" key="1">
    <citation type="submission" date="2020-06" db="EMBL/GenBank/DDBJ databases">
        <authorList>
            <consortium name="Plant Systems Biology data submission"/>
        </authorList>
    </citation>
    <scope>NUCLEOTIDE SEQUENCE</scope>
    <source>
        <strain evidence="2">D6</strain>
    </source>
</reference>
<dbReference type="EMBL" id="CAICTM010001640">
    <property type="protein sequence ID" value="CAB9525192.1"/>
    <property type="molecule type" value="Genomic_DNA"/>
</dbReference>
<feature type="chain" id="PRO_5040346940" evidence="1">
    <location>
        <begin position="26"/>
        <end position="282"/>
    </location>
</feature>
<gene>
    <name evidence="2" type="ORF">SEMRO_1642_G288050.1</name>
</gene>
<protein>
    <submittedName>
        <fullName evidence="2">Uncharacterized protein</fullName>
    </submittedName>
</protein>